<name>A0ABN9UWZ7_9DINO</name>
<dbReference type="Proteomes" id="UP001189429">
    <property type="component" value="Unassembled WGS sequence"/>
</dbReference>
<dbReference type="SUPFAM" id="SSF56672">
    <property type="entry name" value="DNA/RNA polymerases"/>
    <property type="match status" value="1"/>
</dbReference>
<dbReference type="InterPro" id="IPR043128">
    <property type="entry name" value="Rev_trsase/Diguanyl_cyclase"/>
</dbReference>
<proteinExistence type="predicted"/>
<evidence type="ECO:0000313" key="3">
    <source>
        <dbReference type="Proteomes" id="UP001189429"/>
    </source>
</evidence>
<dbReference type="PROSITE" id="PS50878">
    <property type="entry name" value="RT_POL"/>
    <property type="match status" value="1"/>
</dbReference>
<protein>
    <recommendedName>
        <fullName evidence="1">Reverse transcriptase domain-containing protein</fullName>
    </recommendedName>
</protein>
<dbReference type="PANTHER" id="PTHR47027">
    <property type="entry name" value="REVERSE TRANSCRIPTASE DOMAIN-CONTAINING PROTEIN"/>
    <property type="match status" value="1"/>
</dbReference>
<dbReference type="Pfam" id="PF00078">
    <property type="entry name" value="RVT_1"/>
    <property type="match status" value="1"/>
</dbReference>
<gene>
    <name evidence="2" type="ORF">PCOR1329_LOCUS51342</name>
</gene>
<feature type="domain" description="Reverse transcriptase" evidence="1">
    <location>
        <begin position="1"/>
        <end position="171"/>
    </location>
</feature>
<sequence length="279" mass="31558">MAAIEHRALFAALSEQGVPVEYRTLLQCLYTAQRGLVDSCQFDIERGVRQCDVISPMLFNAALEAVMCRWQARLGNCGLLLSPQSDRLTNIRYADDILLFARSHEDAVFMFDCLVEELSRAGLSVNARKTKILTTDANVAADEVPLFLDAGGGMVEVVKHAGTHKYLGRLLSGDLRMRGKCNLEHRMKCVWLKYHQFSDTLQNRNIPIKLRLRLFGSVVTPSVLYSLTSTPLTQKDLDKLDALQGKMLRRIVGWVRLEEEPWQLTGHRMKRRLDAALAQ</sequence>
<dbReference type="InterPro" id="IPR043502">
    <property type="entry name" value="DNA/RNA_pol_sf"/>
</dbReference>
<evidence type="ECO:0000313" key="2">
    <source>
        <dbReference type="EMBL" id="CAK0863114.1"/>
    </source>
</evidence>
<keyword evidence="3" id="KW-1185">Reference proteome</keyword>
<evidence type="ECO:0000259" key="1">
    <source>
        <dbReference type="PROSITE" id="PS50878"/>
    </source>
</evidence>
<comment type="caution">
    <text evidence="2">The sequence shown here is derived from an EMBL/GenBank/DDBJ whole genome shotgun (WGS) entry which is preliminary data.</text>
</comment>
<dbReference type="EMBL" id="CAUYUJ010016227">
    <property type="protein sequence ID" value="CAK0863114.1"/>
    <property type="molecule type" value="Genomic_DNA"/>
</dbReference>
<accession>A0ABN9UWZ7</accession>
<dbReference type="PANTHER" id="PTHR47027:SF29">
    <property type="entry name" value="C2H2-TYPE DOMAIN-CONTAINING PROTEIN"/>
    <property type="match status" value="1"/>
</dbReference>
<dbReference type="InterPro" id="IPR000477">
    <property type="entry name" value="RT_dom"/>
</dbReference>
<reference evidence="2" key="1">
    <citation type="submission" date="2023-10" db="EMBL/GenBank/DDBJ databases">
        <authorList>
            <person name="Chen Y."/>
            <person name="Shah S."/>
            <person name="Dougan E. K."/>
            <person name="Thang M."/>
            <person name="Chan C."/>
        </authorList>
    </citation>
    <scope>NUCLEOTIDE SEQUENCE [LARGE SCALE GENOMIC DNA]</scope>
</reference>
<organism evidence="2 3">
    <name type="scientific">Prorocentrum cordatum</name>
    <dbReference type="NCBI Taxonomy" id="2364126"/>
    <lineage>
        <taxon>Eukaryota</taxon>
        <taxon>Sar</taxon>
        <taxon>Alveolata</taxon>
        <taxon>Dinophyceae</taxon>
        <taxon>Prorocentrales</taxon>
        <taxon>Prorocentraceae</taxon>
        <taxon>Prorocentrum</taxon>
    </lineage>
</organism>
<dbReference type="Gene3D" id="3.30.70.270">
    <property type="match status" value="1"/>
</dbReference>